<protein>
    <submittedName>
        <fullName evidence="2">PRC-barrel domain containing protein</fullName>
    </submittedName>
</protein>
<dbReference type="OrthoDB" id="7274881at2"/>
<dbReference type="Pfam" id="PF05239">
    <property type="entry name" value="PRC"/>
    <property type="match status" value="1"/>
</dbReference>
<comment type="caution">
    <text evidence="2">The sequence shown here is derived from an EMBL/GenBank/DDBJ whole genome shotgun (WGS) entry which is preliminary data.</text>
</comment>
<dbReference type="PANTHER" id="PTHR36505">
    <property type="entry name" value="BLR1072 PROTEIN"/>
    <property type="match status" value="1"/>
</dbReference>
<dbReference type="InterPro" id="IPR011033">
    <property type="entry name" value="PRC_barrel-like_sf"/>
</dbReference>
<dbReference type="EMBL" id="VKKU01000002">
    <property type="protein sequence ID" value="TSB02564.1"/>
    <property type="molecule type" value="Genomic_DNA"/>
</dbReference>
<dbReference type="SUPFAM" id="SSF50346">
    <property type="entry name" value="PRC-barrel domain"/>
    <property type="match status" value="1"/>
</dbReference>
<dbReference type="InterPro" id="IPR027275">
    <property type="entry name" value="PRC-brl_dom"/>
</dbReference>
<evidence type="ECO:0000313" key="3">
    <source>
        <dbReference type="Proteomes" id="UP000320160"/>
    </source>
</evidence>
<feature type="domain" description="PRC-barrel" evidence="1">
    <location>
        <begin position="13"/>
        <end position="87"/>
    </location>
</feature>
<name>A0A553WCZ5_9SPHN</name>
<keyword evidence="3" id="KW-1185">Reference proteome</keyword>
<reference evidence="2 3" key="1">
    <citation type="submission" date="2019-07" db="EMBL/GenBank/DDBJ databases">
        <authorList>
            <person name="Park M."/>
        </authorList>
    </citation>
    <scope>NUCLEOTIDE SEQUENCE [LARGE SCALE GENOMIC DNA]</scope>
    <source>
        <strain evidence="2 3">KCTC32445</strain>
    </source>
</reference>
<evidence type="ECO:0000259" key="1">
    <source>
        <dbReference type="Pfam" id="PF05239"/>
    </source>
</evidence>
<dbReference type="AlphaFoldDB" id="A0A553WCZ5"/>
<evidence type="ECO:0000313" key="2">
    <source>
        <dbReference type="EMBL" id="TSB02564.1"/>
    </source>
</evidence>
<gene>
    <name evidence="2" type="ORF">FOM92_09165</name>
</gene>
<sequence>MPTISVEHQLIPAKRVNGSAVYNQAHEKIGRIEDIAIDKRTGKVAYAILSFGGFLGLGEKFHPLPWSVLTYSERDDGYIVPITEELLALAPKLDVSELSGWDDTESRDDFYTYYGAYGAKPYW</sequence>
<organism evidence="2 3">
    <name type="scientific">Sphingorhabdus contaminans</name>
    <dbReference type="NCBI Taxonomy" id="1343899"/>
    <lineage>
        <taxon>Bacteria</taxon>
        <taxon>Pseudomonadati</taxon>
        <taxon>Pseudomonadota</taxon>
        <taxon>Alphaproteobacteria</taxon>
        <taxon>Sphingomonadales</taxon>
        <taxon>Sphingomonadaceae</taxon>
        <taxon>Sphingorhabdus</taxon>
    </lineage>
</organism>
<dbReference type="Gene3D" id="2.30.30.240">
    <property type="entry name" value="PRC-barrel domain"/>
    <property type="match status" value="1"/>
</dbReference>
<accession>A0A553WCZ5</accession>
<dbReference type="PANTHER" id="PTHR36505:SF1">
    <property type="entry name" value="BLR1072 PROTEIN"/>
    <property type="match status" value="1"/>
</dbReference>
<dbReference type="Proteomes" id="UP000320160">
    <property type="component" value="Unassembled WGS sequence"/>
</dbReference>
<proteinExistence type="predicted"/>